<dbReference type="SUPFAM" id="SSF53335">
    <property type="entry name" value="S-adenosyl-L-methionine-dependent methyltransferases"/>
    <property type="match status" value="1"/>
</dbReference>
<keyword evidence="3" id="KW-1185">Reference proteome</keyword>
<evidence type="ECO:0000313" key="2">
    <source>
        <dbReference type="EMBL" id="KAK7421594.1"/>
    </source>
</evidence>
<proteinExistence type="predicted"/>
<dbReference type="InterPro" id="IPR029063">
    <property type="entry name" value="SAM-dependent_MTases_sf"/>
</dbReference>
<evidence type="ECO:0008006" key="4">
    <source>
        <dbReference type="Google" id="ProtNLM"/>
    </source>
</evidence>
<accession>A0ABR1HLA5</accession>
<gene>
    <name evidence="2" type="ORF">QQX98_002061</name>
</gene>
<comment type="caution">
    <text evidence="2">The sequence shown here is derived from an EMBL/GenBank/DDBJ whole genome shotgun (WGS) entry which is preliminary data.</text>
</comment>
<evidence type="ECO:0000313" key="3">
    <source>
        <dbReference type="Proteomes" id="UP001498476"/>
    </source>
</evidence>
<dbReference type="Pfam" id="PF13489">
    <property type="entry name" value="Methyltransf_23"/>
    <property type="match status" value="1"/>
</dbReference>
<evidence type="ECO:0000256" key="1">
    <source>
        <dbReference type="SAM" id="MobiDB-lite"/>
    </source>
</evidence>
<feature type="region of interest" description="Disordered" evidence="1">
    <location>
        <begin position="269"/>
        <end position="297"/>
    </location>
</feature>
<protein>
    <recommendedName>
        <fullName evidence="4">Methyltransferase tdiE</fullName>
    </recommendedName>
</protein>
<dbReference type="Proteomes" id="UP001498476">
    <property type="component" value="Unassembled WGS sequence"/>
</dbReference>
<organism evidence="2 3">
    <name type="scientific">Neonectria punicea</name>
    <dbReference type="NCBI Taxonomy" id="979145"/>
    <lineage>
        <taxon>Eukaryota</taxon>
        <taxon>Fungi</taxon>
        <taxon>Dikarya</taxon>
        <taxon>Ascomycota</taxon>
        <taxon>Pezizomycotina</taxon>
        <taxon>Sordariomycetes</taxon>
        <taxon>Hypocreomycetidae</taxon>
        <taxon>Hypocreales</taxon>
        <taxon>Nectriaceae</taxon>
        <taxon>Neonectria</taxon>
    </lineage>
</organism>
<dbReference type="Gene3D" id="3.40.50.150">
    <property type="entry name" value="Vaccinia Virus protein VP39"/>
    <property type="match status" value="1"/>
</dbReference>
<sequence>MQEEDQIAADEDYDSALDFSLEEPSTSSLRSSLLEFQEENGRTYHRMSEGKYIYPNDDKESDRLDLQDSLVPPNCKFEIDDLEKEWTWKIPFDYVFSRMMTGSFANPEAMAKKVFENLAPGGWYEIQDIQLPVLCDDGTLDPETSPTMKWQKALIEGSKAVGRRLGVSDENKDLLKRAGFINVHESVYRWPTNSWPKDRKLKELGRWNLANFDAGLEGVSLALFTRVLSWTKEEVMALCAEVRKELRNPRVHGYWKIYIVYGQKPEGAKKDEEPEVQAEPVVQAQPAVQTQPTVQEQ</sequence>
<dbReference type="EMBL" id="JAZAVJ010000021">
    <property type="protein sequence ID" value="KAK7421594.1"/>
    <property type="molecule type" value="Genomic_DNA"/>
</dbReference>
<reference evidence="2 3" key="1">
    <citation type="journal article" date="2025" name="Microbiol. Resour. Announc.">
        <title>Draft genome sequences for Neonectria magnoliae and Neonectria punicea, canker pathogens of Liriodendron tulipifera and Acer saccharum in West Virginia.</title>
        <authorList>
            <person name="Petronek H.M."/>
            <person name="Kasson M.T."/>
            <person name="Metheny A.M."/>
            <person name="Stauder C.M."/>
            <person name="Lovett B."/>
            <person name="Lynch S.C."/>
            <person name="Garnas J.R."/>
            <person name="Kasson L.R."/>
            <person name="Stajich J.E."/>
        </authorList>
    </citation>
    <scope>NUCLEOTIDE SEQUENCE [LARGE SCALE GENOMIC DNA]</scope>
    <source>
        <strain evidence="2 3">NRRL 64653</strain>
    </source>
</reference>
<feature type="compositionally biased region" description="Low complexity" evidence="1">
    <location>
        <begin position="277"/>
        <end position="297"/>
    </location>
</feature>
<name>A0ABR1HLA5_9HYPO</name>